<evidence type="ECO:0000256" key="5">
    <source>
        <dbReference type="HAMAP-Rule" id="MF_00378"/>
    </source>
</evidence>
<accession>A0A831RW93</accession>
<evidence type="ECO:0000256" key="6">
    <source>
        <dbReference type="RuleBase" id="RU004355"/>
    </source>
</evidence>
<keyword evidence="3 5" id="KW-0378">Hydrolase</keyword>
<dbReference type="Pfam" id="PF02601">
    <property type="entry name" value="Exonuc_VII_L"/>
    <property type="match status" value="1"/>
</dbReference>
<name>A0A831RW93_9GAMM</name>
<evidence type="ECO:0000259" key="7">
    <source>
        <dbReference type="Pfam" id="PF02601"/>
    </source>
</evidence>
<keyword evidence="4 5" id="KW-0269">Exonuclease</keyword>
<dbReference type="HAMAP" id="MF_00378">
    <property type="entry name" value="Exonuc_7_L"/>
    <property type="match status" value="1"/>
</dbReference>
<reference evidence="9" key="1">
    <citation type="journal article" date="2020" name="mSystems">
        <title>Genome- and Community-Level Interaction Insights into Carbon Utilization and Element Cycling Functions of Hydrothermarchaeota in Hydrothermal Sediment.</title>
        <authorList>
            <person name="Zhou Z."/>
            <person name="Liu Y."/>
            <person name="Xu W."/>
            <person name="Pan J."/>
            <person name="Luo Z.H."/>
            <person name="Li M."/>
        </authorList>
    </citation>
    <scope>NUCLEOTIDE SEQUENCE [LARGE SCALE GENOMIC DNA]</scope>
    <source>
        <strain evidence="9">HyVt-458</strain>
    </source>
</reference>
<dbReference type="InterPro" id="IPR020579">
    <property type="entry name" value="Exonuc_VII_lsu_C"/>
</dbReference>
<dbReference type="GO" id="GO:0005737">
    <property type="term" value="C:cytoplasm"/>
    <property type="evidence" value="ECO:0007669"/>
    <property type="project" value="UniProtKB-SubCell"/>
</dbReference>
<dbReference type="EC" id="3.1.11.6" evidence="5"/>
<dbReference type="AlphaFoldDB" id="A0A831RW93"/>
<keyword evidence="1 5" id="KW-0963">Cytoplasm</keyword>
<evidence type="ECO:0000259" key="8">
    <source>
        <dbReference type="Pfam" id="PF13742"/>
    </source>
</evidence>
<evidence type="ECO:0000256" key="1">
    <source>
        <dbReference type="ARBA" id="ARBA00022490"/>
    </source>
</evidence>
<comment type="similarity">
    <text evidence="5 6">Belongs to the XseA family.</text>
</comment>
<organism evidence="9">
    <name type="scientific">Thiolapillus brandeum</name>
    <dbReference type="NCBI Taxonomy" id="1076588"/>
    <lineage>
        <taxon>Bacteria</taxon>
        <taxon>Pseudomonadati</taxon>
        <taxon>Pseudomonadota</taxon>
        <taxon>Gammaproteobacteria</taxon>
        <taxon>Chromatiales</taxon>
        <taxon>Sedimenticolaceae</taxon>
        <taxon>Thiolapillus</taxon>
    </lineage>
</organism>
<dbReference type="InterPro" id="IPR003753">
    <property type="entry name" value="Exonuc_VII_L"/>
</dbReference>
<dbReference type="Pfam" id="PF13742">
    <property type="entry name" value="tRNA_anti_2"/>
    <property type="match status" value="1"/>
</dbReference>
<dbReference type="InterPro" id="IPR025824">
    <property type="entry name" value="OB-fold_nuc-bd_dom"/>
</dbReference>
<evidence type="ECO:0000256" key="3">
    <source>
        <dbReference type="ARBA" id="ARBA00022801"/>
    </source>
</evidence>
<dbReference type="CDD" id="cd04489">
    <property type="entry name" value="ExoVII_LU_OBF"/>
    <property type="match status" value="1"/>
</dbReference>
<dbReference type="EMBL" id="DRLF01000144">
    <property type="protein sequence ID" value="HEC05980.1"/>
    <property type="molecule type" value="Genomic_DNA"/>
</dbReference>
<dbReference type="GO" id="GO:0008855">
    <property type="term" value="F:exodeoxyribonuclease VII activity"/>
    <property type="evidence" value="ECO:0007669"/>
    <property type="project" value="UniProtKB-UniRule"/>
</dbReference>
<evidence type="ECO:0000313" key="9">
    <source>
        <dbReference type="EMBL" id="HEC05980.1"/>
    </source>
</evidence>
<dbReference type="GO" id="GO:0003676">
    <property type="term" value="F:nucleic acid binding"/>
    <property type="evidence" value="ECO:0007669"/>
    <property type="project" value="InterPro"/>
</dbReference>
<dbReference type="PANTHER" id="PTHR30008:SF0">
    <property type="entry name" value="EXODEOXYRIBONUCLEASE 7 LARGE SUBUNIT"/>
    <property type="match status" value="1"/>
</dbReference>
<protein>
    <recommendedName>
        <fullName evidence="5">Exodeoxyribonuclease 7 large subunit</fullName>
        <ecNumber evidence="5">3.1.11.6</ecNumber>
    </recommendedName>
    <alternativeName>
        <fullName evidence="5">Exodeoxyribonuclease VII large subunit</fullName>
        <shortName evidence="5">Exonuclease VII large subunit</shortName>
    </alternativeName>
</protein>
<evidence type="ECO:0000256" key="2">
    <source>
        <dbReference type="ARBA" id="ARBA00022722"/>
    </source>
</evidence>
<proteinExistence type="inferred from homology"/>
<feature type="domain" description="OB-fold nucleic acid binding" evidence="8">
    <location>
        <begin position="12"/>
        <end position="105"/>
    </location>
</feature>
<dbReference type="NCBIfam" id="TIGR00237">
    <property type="entry name" value="xseA"/>
    <property type="match status" value="1"/>
</dbReference>
<dbReference type="PANTHER" id="PTHR30008">
    <property type="entry name" value="EXODEOXYRIBONUCLEASE 7 LARGE SUBUNIT"/>
    <property type="match status" value="1"/>
</dbReference>
<comment type="catalytic activity">
    <reaction evidence="5 6">
        <text>Exonucleolytic cleavage in either 5'- to 3'- or 3'- to 5'-direction to yield nucleoside 5'-phosphates.</text>
        <dbReference type="EC" id="3.1.11.6"/>
    </reaction>
</comment>
<dbReference type="Proteomes" id="UP000886339">
    <property type="component" value="Unassembled WGS sequence"/>
</dbReference>
<comment type="subcellular location">
    <subcellularLocation>
        <location evidence="5 6">Cytoplasm</location>
    </subcellularLocation>
</comment>
<dbReference type="GO" id="GO:0009318">
    <property type="term" value="C:exodeoxyribonuclease VII complex"/>
    <property type="evidence" value="ECO:0007669"/>
    <property type="project" value="UniProtKB-UniRule"/>
</dbReference>
<evidence type="ECO:0000256" key="4">
    <source>
        <dbReference type="ARBA" id="ARBA00022839"/>
    </source>
</evidence>
<dbReference type="GO" id="GO:0006308">
    <property type="term" value="P:DNA catabolic process"/>
    <property type="evidence" value="ECO:0007669"/>
    <property type="project" value="UniProtKB-UniRule"/>
</dbReference>
<gene>
    <name evidence="5" type="primary">xseA</name>
    <name evidence="9" type="ORF">ENJ12_03975</name>
</gene>
<sequence>MSKFASPSRDIWSVSRLNGEIRTVLEGSFPLLWVEGEISNLATPRSGHSYFSLKDAHAQVRCALFRNKRQLLRFQPRDGDKVLIRARISLYEARGDFQLIVEHMEPVGEGALQRAFEELKAKLDREGLFDTRNKKALPAFPRCIGIVTSPTGAAIQDILQILRRRFPALPIIIYPTLVQGSEAAAEITRTLEIADARKDCDLLILARGGGSLEDLWAFNDEGLARTIANLETPVISAVGHEIDFTIADFVADRRAPTPSAAAELATQNQEQLLAHLEGLKQRLVRAISRRLQERHQHLEHISHKLQILHPRQQILQDQQLLDELGMRLERAMGMRLTQNQQRCHQLTARLRLLSPSHRITMLEEKLGNYGQKLLHSMQNILSRKQLQFAGLSRELQAVSPLNTLARGYSITTDAATGKVLTRSSETKPGNRIHTRLLEGSLVSVVENSQKKD</sequence>
<keyword evidence="2 5" id="KW-0540">Nuclease</keyword>
<comment type="subunit">
    <text evidence="5">Heterooligomer composed of large and small subunits.</text>
</comment>
<comment type="caution">
    <text evidence="9">The sequence shown here is derived from an EMBL/GenBank/DDBJ whole genome shotgun (WGS) entry which is preliminary data.</text>
</comment>
<feature type="domain" description="Exonuclease VII large subunit C-terminal" evidence="7">
    <location>
        <begin position="128"/>
        <end position="441"/>
    </location>
</feature>
<comment type="function">
    <text evidence="5">Bidirectionally degrades single-stranded DNA into large acid-insoluble oligonucleotides, which are then degraded further into small acid-soluble oligonucleotides.</text>
</comment>